<feature type="repeat" description="ANK" evidence="1">
    <location>
        <begin position="462"/>
        <end position="494"/>
    </location>
</feature>
<name>A0ABR4GB81_9EURO</name>
<feature type="repeat" description="ANK" evidence="1">
    <location>
        <begin position="52"/>
        <end position="84"/>
    </location>
</feature>
<feature type="repeat" description="ANK" evidence="1">
    <location>
        <begin position="117"/>
        <end position="144"/>
    </location>
</feature>
<feature type="repeat" description="ANK" evidence="1">
    <location>
        <begin position="392"/>
        <end position="424"/>
    </location>
</feature>
<dbReference type="Gene3D" id="1.25.40.20">
    <property type="entry name" value="Ankyrin repeat-containing domain"/>
    <property type="match status" value="4"/>
</dbReference>
<evidence type="ECO:0000313" key="3">
    <source>
        <dbReference type="EMBL" id="KAL2796252.1"/>
    </source>
</evidence>
<organism evidence="3 4">
    <name type="scientific">Aspergillus keveii</name>
    <dbReference type="NCBI Taxonomy" id="714993"/>
    <lineage>
        <taxon>Eukaryota</taxon>
        <taxon>Fungi</taxon>
        <taxon>Dikarya</taxon>
        <taxon>Ascomycota</taxon>
        <taxon>Pezizomycotina</taxon>
        <taxon>Eurotiomycetes</taxon>
        <taxon>Eurotiomycetidae</taxon>
        <taxon>Eurotiales</taxon>
        <taxon>Aspergillaceae</taxon>
        <taxon>Aspergillus</taxon>
        <taxon>Aspergillus subgen. Nidulantes</taxon>
    </lineage>
</organism>
<dbReference type="SUPFAM" id="SSF57850">
    <property type="entry name" value="RING/U-box"/>
    <property type="match status" value="1"/>
</dbReference>
<accession>A0ABR4GB81</accession>
<dbReference type="PANTHER" id="PTHR24118">
    <property type="entry name" value="POTE ANKYRIN DOMAIN"/>
    <property type="match status" value="1"/>
</dbReference>
<reference evidence="3 4" key="1">
    <citation type="submission" date="2024-07" db="EMBL/GenBank/DDBJ databases">
        <title>Section-level genome sequencing and comparative genomics of Aspergillus sections Usti and Cavernicolus.</title>
        <authorList>
            <consortium name="Lawrence Berkeley National Laboratory"/>
            <person name="Nybo J.L."/>
            <person name="Vesth T.C."/>
            <person name="Theobald S."/>
            <person name="Frisvad J.C."/>
            <person name="Larsen T.O."/>
            <person name="Kjaerboelling I."/>
            <person name="Rothschild-Mancinelli K."/>
            <person name="Lyhne E.K."/>
            <person name="Kogle M.E."/>
            <person name="Barry K."/>
            <person name="Clum A."/>
            <person name="Na H."/>
            <person name="Ledsgaard L."/>
            <person name="Lin J."/>
            <person name="Lipzen A."/>
            <person name="Kuo A."/>
            <person name="Riley R."/>
            <person name="Mondo S."/>
            <person name="Labutti K."/>
            <person name="Haridas S."/>
            <person name="Pangalinan J."/>
            <person name="Salamov A.A."/>
            <person name="Simmons B.A."/>
            <person name="Magnuson J.K."/>
            <person name="Chen J."/>
            <person name="Drula E."/>
            <person name="Henrissat B."/>
            <person name="Wiebenga A."/>
            <person name="Lubbers R.J."/>
            <person name="Gomes A.C."/>
            <person name="Makela M.R."/>
            <person name="Stajich J."/>
            <person name="Grigoriev I.V."/>
            <person name="Mortensen U.H."/>
            <person name="De Vries R.P."/>
            <person name="Baker S.E."/>
            <person name="Andersen M.R."/>
        </authorList>
    </citation>
    <scope>NUCLEOTIDE SEQUENCE [LARGE SCALE GENOMIC DNA]</scope>
    <source>
        <strain evidence="3 4">CBS 209.92</strain>
    </source>
</reference>
<dbReference type="Proteomes" id="UP001610563">
    <property type="component" value="Unassembled WGS sequence"/>
</dbReference>
<sequence>MSLSSIPNEIVLAIARYLDMRSINALIQTATQFASLLSTELYRIGAAYPTIRKTTPLVWAVQNKHMDVVKNLLDHGADPTATVKGTTALHEAVNSDNLEAVQLMLRNSSTVLPRDSAGFGPLILAALRGQEEMVRLLVLAGATVVCSKFSDWERAMQRAVSSGSEVACRLLLEAGVESDGPNGDGLQICIKDLLGVAANKGNTAIFQLLWEFFVATPSEREYTASRLVSSAADSGSVDLIKWLFNVGAKLKEGPPGTSTALHLAASNSKSDSEALVTYLLDQGANIEAIDGSHQTPLLASMRHGSLGVIRLLFARGANALAIRPRGMNALHLAATNRRHDLIPDLCAAGVPVKGRMHTTETPLHIAAAVGPTESVTALLEAGADIDGLQTTCGWTPLHTAANLGGTEMVDFLIEHGADVSAVDNTGYTALDTAVRAGRIRAFKVLLTATQEADLPILHESFNGTSALEEAIFHEQDDIATALIEAGVDVTASRNGTYPLHLAILHGAEEIADLLLENGADALALDERGRSAVDWARLNDRMLPTILEHCDEEAVENATDSALQTSILRKTIVSLATYLKTSKNITDDANHFTRLGGCLVQADNLTAAQVAFGQLLETPGQEEREYHGYCDWCEDRPVLTERTGKYVCVTCYNVNLCRDCKYEYEDEEEYDSEKPLFHVCTGHELLEVEASTLQLLGEKTGVEAEVKREWLEGIIAMYS</sequence>
<keyword evidence="1" id="KW-0040">ANK repeat</keyword>
<feature type="repeat" description="ANK" evidence="1">
    <location>
        <begin position="256"/>
        <end position="291"/>
    </location>
</feature>
<evidence type="ECO:0000259" key="2">
    <source>
        <dbReference type="PROSITE" id="PS50181"/>
    </source>
</evidence>
<gene>
    <name evidence="3" type="ORF">BJX66DRAFT_336265</name>
</gene>
<dbReference type="InterPro" id="IPR036770">
    <property type="entry name" value="Ankyrin_rpt-contain_sf"/>
</dbReference>
<dbReference type="SMART" id="SM00248">
    <property type="entry name" value="ANK"/>
    <property type="match status" value="12"/>
</dbReference>
<feature type="repeat" description="ANK" evidence="1">
    <location>
        <begin position="494"/>
        <end position="526"/>
    </location>
</feature>
<dbReference type="Pfam" id="PF00023">
    <property type="entry name" value="Ank"/>
    <property type="match status" value="1"/>
</dbReference>
<dbReference type="PRINTS" id="PR01415">
    <property type="entry name" value="ANKYRIN"/>
</dbReference>
<dbReference type="PROSITE" id="PS50181">
    <property type="entry name" value="FBOX"/>
    <property type="match status" value="1"/>
</dbReference>
<dbReference type="InterPro" id="IPR002110">
    <property type="entry name" value="Ankyrin_rpt"/>
</dbReference>
<dbReference type="EMBL" id="JBFTWV010000028">
    <property type="protein sequence ID" value="KAL2796252.1"/>
    <property type="molecule type" value="Genomic_DNA"/>
</dbReference>
<dbReference type="PANTHER" id="PTHR24118:SF99">
    <property type="entry name" value="POTE ANKYRIN DOMAIN FAMILY MEMBER 3C-RELATED"/>
    <property type="match status" value="1"/>
</dbReference>
<comment type="caution">
    <text evidence="3">The sequence shown here is derived from an EMBL/GenBank/DDBJ whole genome shotgun (WGS) entry which is preliminary data.</text>
</comment>
<evidence type="ECO:0000256" key="1">
    <source>
        <dbReference type="PROSITE-ProRule" id="PRU00023"/>
    </source>
</evidence>
<dbReference type="Pfam" id="PF12796">
    <property type="entry name" value="Ank_2"/>
    <property type="match status" value="4"/>
</dbReference>
<feature type="domain" description="F-box" evidence="2">
    <location>
        <begin position="1"/>
        <end position="51"/>
    </location>
</feature>
<protein>
    <submittedName>
        <fullName evidence="3">Ankyrin repeat-containing domain protein</fullName>
    </submittedName>
</protein>
<dbReference type="PROSITE" id="PS50088">
    <property type="entry name" value="ANK_REPEAT"/>
    <property type="match status" value="8"/>
</dbReference>
<keyword evidence="4" id="KW-1185">Reference proteome</keyword>
<feature type="repeat" description="ANK" evidence="1">
    <location>
        <begin position="84"/>
        <end position="116"/>
    </location>
</feature>
<evidence type="ECO:0000313" key="4">
    <source>
        <dbReference type="Proteomes" id="UP001610563"/>
    </source>
</evidence>
<proteinExistence type="predicted"/>
<dbReference type="PROSITE" id="PS50297">
    <property type="entry name" value="ANK_REP_REGION"/>
    <property type="match status" value="7"/>
</dbReference>
<feature type="repeat" description="ANK" evidence="1">
    <location>
        <begin position="358"/>
        <end position="390"/>
    </location>
</feature>
<dbReference type="InterPro" id="IPR001810">
    <property type="entry name" value="F-box_dom"/>
</dbReference>
<dbReference type="SUPFAM" id="SSF48403">
    <property type="entry name" value="Ankyrin repeat"/>
    <property type="match status" value="2"/>
</dbReference>